<dbReference type="SUPFAM" id="SSF56672">
    <property type="entry name" value="DNA/RNA polymerases"/>
    <property type="match status" value="1"/>
</dbReference>
<organism evidence="2">
    <name type="scientific">marine sediment metagenome</name>
    <dbReference type="NCBI Taxonomy" id="412755"/>
    <lineage>
        <taxon>unclassified sequences</taxon>
        <taxon>metagenomes</taxon>
        <taxon>ecological metagenomes</taxon>
    </lineage>
</organism>
<reference evidence="2" key="1">
    <citation type="journal article" date="2015" name="Nature">
        <title>Complex archaea that bridge the gap between prokaryotes and eukaryotes.</title>
        <authorList>
            <person name="Spang A."/>
            <person name="Saw J.H."/>
            <person name="Jorgensen S.L."/>
            <person name="Zaremba-Niedzwiedzka K."/>
            <person name="Martijn J."/>
            <person name="Lind A.E."/>
            <person name="van Eijk R."/>
            <person name="Schleper C."/>
            <person name="Guy L."/>
            <person name="Ettema T.J."/>
        </authorList>
    </citation>
    <scope>NUCLEOTIDE SEQUENCE</scope>
</reference>
<dbReference type="InterPro" id="IPR043502">
    <property type="entry name" value="DNA/RNA_pol_sf"/>
</dbReference>
<dbReference type="AlphaFoldDB" id="A0A0F9MF29"/>
<dbReference type="InterPro" id="IPR012337">
    <property type="entry name" value="RNaseH-like_sf"/>
</dbReference>
<dbReference type="InterPro" id="IPR002298">
    <property type="entry name" value="DNA_polymerase_A"/>
</dbReference>
<dbReference type="SMART" id="SM00482">
    <property type="entry name" value="POLAc"/>
    <property type="match status" value="1"/>
</dbReference>
<evidence type="ECO:0000259" key="1">
    <source>
        <dbReference type="SMART" id="SM00482"/>
    </source>
</evidence>
<accession>A0A0F9MF29</accession>
<dbReference type="GO" id="GO:0008408">
    <property type="term" value="F:3'-5' exonuclease activity"/>
    <property type="evidence" value="ECO:0007669"/>
    <property type="project" value="InterPro"/>
</dbReference>
<dbReference type="GO" id="GO:0006302">
    <property type="term" value="P:double-strand break repair"/>
    <property type="evidence" value="ECO:0007669"/>
    <property type="project" value="TreeGrafter"/>
</dbReference>
<sequence length="539" mass="61564">MFYFGSKASSNLSQLFYRLMADTDTVGVDIESVSLKDKTIVGVGIAPTTEDCFYFTEGEYHHVRNVLANDRITKVFHNCLFDLEELWYLGVARPVIGDTAYMARLLGLPGSLSDLVVALHENGWADRLYRACNMGALMKEYHAKKTTEMPQEIVAAKCADDCRATLMAYRAMCPHLDVDTQEAYDVDVRMVPILLAIGKRGILLEQDRVEELISTYEQKVTHWRHVSGILGLANPASPAQVSVALQKRGVLYPKWSRGKYRVSTDERTLKFKGDMLAQMVLKFRADNYFLTHYARPLRGKIRQYSHYHLDAATSRMSSYDMNLMNIPKGPARNCFIPDSGWYTCADGSQMQLRALAFESQDPVMLRVYENDGDIHQETADYFGMKRTSMIKSVNFGMVFGATPETIMDTANVNDYALAERLISGWAKKYKVAWEWINHMREVGLRDGVVYTHFGRKLFVPLDRGRAHAMRCAVNFPIQGMEAECIKRWLIACDNRGKFELANIVHDEGVFDGYYDDLPDLNDFAPFQCPMNVKYIRRWE</sequence>
<dbReference type="SUPFAM" id="SSF53098">
    <property type="entry name" value="Ribonuclease H-like"/>
    <property type="match status" value="1"/>
</dbReference>
<proteinExistence type="predicted"/>
<dbReference type="PANTHER" id="PTHR10133">
    <property type="entry name" value="DNA POLYMERASE I"/>
    <property type="match status" value="1"/>
</dbReference>
<dbReference type="InterPro" id="IPR001098">
    <property type="entry name" value="DNA-dir_DNA_pol_A_palm_dom"/>
</dbReference>
<name>A0A0F9MF29_9ZZZZ</name>
<dbReference type="InterPro" id="IPR036397">
    <property type="entry name" value="RNaseH_sf"/>
</dbReference>
<dbReference type="InterPro" id="IPR002562">
    <property type="entry name" value="3'-5'_exonuclease_dom"/>
</dbReference>
<dbReference type="Pfam" id="PF00476">
    <property type="entry name" value="DNA_pol_A"/>
    <property type="match status" value="1"/>
</dbReference>
<dbReference type="Gene3D" id="3.30.70.370">
    <property type="match status" value="1"/>
</dbReference>
<dbReference type="GO" id="GO:0003887">
    <property type="term" value="F:DNA-directed DNA polymerase activity"/>
    <property type="evidence" value="ECO:0007669"/>
    <property type="project" value="InterPro"/>
</dbReference>
<dbReference type="EMBL" id="LAZR01010293">
    <property type="protein sequence ID" value="KKM67752.1"/>
    <property type="molecule type" value="Genomic_DNA"/>
</dbReference>
<dbReference type="Pfam" id="PF01612">
    <property type="entry name" value="DNA_pol_A_exo1"/>
    <property type="match status" value="1"/>
</dbReference>
<protein>
    <recommendedName>
        <fullName evidence="1">DNA-directed DNA polymerase family A palm domain-containing protein</fullName>
    </recommendedName>
</protein>
<feature type="domain" description="DNA-directed DNA polymerase family A palm" evidence="1">
    <location>
        <begin position="331"/>
        <end position="516"/>
    </location>
</feature>
<gene>
    <name evidence="2" type="ORF">LCGC14_1467970</name>
</gene>
<dbReference type="PANTHER" id="PTHR10133:SF62">
    <property type="entry name" value="DNA POLYMERASE THETA"/>
    <property type="match status" value="1"/>
</dbReference>
<evidence type="ECO:0000313" key="2">
    <source>
        <dbReference type="EMBL" id="KKM67752.1"/>
    </source>
</evidence>
<dbReference type="Gene3D" id="1.10.150.20">
    <property type="entry name" value="5' to 3' exonuclease, C-terminal subdomain"/>
    <property type="match status" value="1"/>
</dbReference>
<dbReference type="GO" id="GO:0006261">
    <property type="term" value="P:DNA-templated DNA replication"/>
    <property type="evidence" value="ECO:0007669"/>
    <property type="project" value="InterPro"/>
</dbReference>
<dbReference type="GO" id="GO:0003677">
    <property type="term" value="F:DNA binding"/>
    <property type="evidence" value="ECO:0007669"/>
    <property type="project" value="InterPro"/>
</dbReference>
<dbReference type="Gene3D" id="3.30.420.10">
    <property type="entry name" value="Ribonuclease H-like superfamily/Ribonuclease H"/>
    <property type="match status" value="1"/>
</dbReference>
<comment type="caution">
    <text evidence="2">The sequence shown here is derived from an EMBL/GenBank/DDBJ whole genome shotgun (WGS) entry which is preliminary data.</text>
</comment>